<reference evidence="1" key="1">
    <citation type="journal article" date="2014" name="Front. Microbiol.">
        <title>High frequency of phylogenetically diverse reductive dehalogenase-homologous genes in deep subseafloor sedimentary metagenomes.</title>
        <authorList>
            <person name="Kawai M."/>
            <person name="Futagami T."/>
            <person name="Toyoda A."/>
            <person name="Takaki Y."/>
            <person name="Nishi S."/>
            <person name="Hori S."/>
            <person name="Arai W."/>
            <person name="Tsubouchi T."/>
            <person name="Morono Y."/>
            <person name="Uchiyama I."/>
            <person name="Ito T."/>
            <person name="Fujiyama A."/>
            <person name="Inagaki F."/>
            <person name="Takami H."/>
        </authorList>
    </citation>
    <scope>NUCLEOTIDE SEQUENCE</scope>
    <source>
        <strain evidence="1">Expedition CK06-06</strain>
    </source>
</reference>
<organism evidence="1">
    <name type="scientific">marine sediment metagenome</name>
    <dbReference type="NCBI Taxonomy" id="412755"/>
    <lineage>
        <taxon>unclassified sequences</taxon>
        <taxon>metagenomes</taxon>
        <taxon>ecological metagenomes</taxon>
    </lineage>
</organism>
<gene>
    <name evidence="1" type="ORF">S03H2_34138</name>
</gene>
<dbReference type="AlphaFoldDB" id="X1G622"/>
<dbReference type="EMBL" id="BARU01020814">
    <property type="protein sequence ID" value="GAH53386.1"/>
    <property type="molecule type" value="Genomic_DNA"/>
</dbReference>
<feature type="non-terminal residue" evidence="1">
    <location>
        <position position="119"/>
    </location>
</feature>
<proteinExistence type="predicted"/>
<evidence type="ECO:0000313" key="1">
    <source>
        <dbReference type="EMBL" id="GAH53386.1"/>
    </source>
</evidence>
<sequence>MVKIRNIFGDEYSGQAGKAGVFAKWKGRQYRRKYVIPANPDTTMQKNVRNHFTNAIVLWHTWSSLQRRTYGYLATGLVMSGFNLLVRRYQLWKLTAKPEILDPEQGIKQLGHTKTSQED</sequence>
<protein>
    <submittedName>
        <fullName evidence="1">Uncharacterized protein</fullName>
    </submittedName>
</protein>
<accession>X1G622</accession>
<name>X1G622_9ZZZZ</name>
<comment type="caution">
    <text evidence="1">The sequence shown here is derived from an EMBL/GenBank/DDBJ whole genome shotgun (WGS) entry which is preliminary data.</text>
</comment>